<name>A0A1B7I0D9_9ENTR</name>
<dbReference type="InterPro" id="IPR008966">
    <property type="entry name" value="Adhesion_dom_sf"/>
</dbReference>
<dbReference type="Gene3D" id="2.60.40.1090">
    <property type="entry name" value="Fimbrial-type adhesion domain"/>
    <property type="match status" value="1"/>
</dbReference>
<feature type="domain" description="Fimbrial-type adhesion" evidence="1">
    <location>
        <begin position="4"/>
        <end position="97"/>
    </location>
</feature>
<proteinExistence type="predicted"/>
<protein>
    <submittedName>
        <fullName evidence="2">Minor fimbrial subunit</fullName>
    </submittedName>
</protein>
<gene>
    <name evidence="2" type="ORF">M979_0312</name>
</gene>
<dbReference type="EMBL" id="LXEO01000006">
    <property type="protein sequence ID" value="OAT21453.1"/>
    <property type="molecule type" value="Genomic_DNA"/>
</dbReference>
<evidence type="ECO:0000313" key="2">
    <source>
        <dbReference type="EMBL" id="OAT21453.1"/>
    </source>
</evidence>
<dbReference type="Pfam" id="PF00419">
    <property type="entry name" value="Fimbrial"/>
    <property type="match status" value="1"/>
</dbReference>
<reference evidence="2 3" key="1">
    <citation type="submission" date="2016-04" db="EMBL/GenBank/DDBJ databases">
        <title>ATOL: Assembling a taxonomically balanced genome-scale reconstruction of the evolutionary history of the Enterobacteriaceae.</title>
        <authorList>
            <person name="Plunkett G.III."/>
            <person name="Neeno-Eckwall E.C."/>
            <person name="Glasner J.D."/>
            <person name="Perna N.T."/>
        </authorList>
    </citation>
    <scope>NUCLEOTIDE SEQUENCE [LARGE SCALE GENOMIC DNA]</scope>
    <source>
        <strain evidence="2 3">ATCC 51607</strain>
    </source>
</reference>
<dbReference type="GO" id="GO:0007155">
    <property type="term" value="P:cell adhesion"/>
    <property type="evidence" value="ECO:0007669"/>
    <property type="project" value="InterPro"/>
</dbReference>
<dbReference type="AlphaFoldDB" id="A0A1B7I0D9"/>
<dbReference type="PATRIC" id="fig|1354255.3.peg.320"/>
<evidence type="ECO:0000313" key="3">
    <source>
        <dbReference type="Proteomes" id="UP000078286"/>
    </source>
</evidence>
<comment type="caution">
    <text evidence="2">The sequence shown here is derived from an EMBL/GenBank/DDBJ whole genome shotgun (WGS) entry which is preliminary data.</text>
</comment>
<sequence>MKTATVTFSGSENLALPNHLKITPQGAGGASGVGIALEENNGTPIQLNKPTSATNLATANAEIAFNTYLEAEPQALKNSAIHVGKFTSSVNYIVNYQ</sequence>
<accession>A0A1B7I0D9</accession>
<dbReference type="GO" id="GO:0009289">
    <property type="term" value="C:pilus"/>
    <property type="evidence" value="ECO:0007669"/>
    <property type="project" value="InterPro"/>
</dbReference>
<dbReference type="Proteomes" id="UP000078286">
    <property type="component" value="Unassembled WGS sequence"/>
</dbReference>
<evidence type="ECO:0000259" key="1">
    <source>
        <dbReference type="Pfam" id="PF00419"/>
    </source>
</evidence>
<dbReference type="InterPro" id="IPR036937">
    <property type="entry name" value="Adhesion_dom_fimbrial_sf"/>
</dbReference>
<dbReference type="SUPFAM" id="SSF49401">
    <property type="entry name" value="Bacterial adhesins"/>
    <property type="match status" value="1"/>
</dbReference>
<dbReference type="InterPro" id="IPR000259">
    <property type="entry name" value="Adhesion_dom_fimbrial"/>
</dbReference>
<keyword evidence="3" id="KW-1185">Reference proteome</keyword>
<organism evidence="2 3">
    <name type="scientific">Buttiauxella noackiae ATCC 51607</name>
    <dbReference type="NCBI Taxonomy" id="1354255"/>
    <lineage>
        <taxon>Bacteria</taxon>
        <taxon>Pseudomonadati</taxon>
        <taxon>Pseudomonadota</taxon>
        <taxon>Gammaproteobacteria</taxon>
        <taxon>Enterobacterales</taxon>
        <taxon>Enterobacteriaceae</taxon>
        <taxon>Buttiauxella</taxon>
    </lineage>
</organism>